<sequence>MKYIRDFALAIALTAASYYMGTLLVSGGINWWEALLIGITVVSLGAITEGLNAPIWLIILVPFPVGMLLLYFFLNTTVIMWFSTYLMTLLIYTLIHMLVSYSFQFHSLIPAWKLRTNPSAR</sequence>
<keyword evidence="1" id="KW-0812">Transmembrane</keyword>
<evidence type="ECO:0000313" key="3">
    <source>
        <dbReference type="Proteomes" id="UP000249522"/>
    </source>
</evidence>
<keyword evidence="3" id="KW-1185">Reference proteome</keyword>
<proteinExistence type="predicted"/>
<keyword evidence="1" id="KW-1133">Transmembrane helix</keyword>
<dbReference type="EMBL" id="QKRB01000044">
    <property type="protein sequence ID" value="PZD95368.1"/>
    <property type="molecule type" value="Genomic_DNA"/>
</dbReference>
<gene>
    <name evidence="2" type="ORF">DNH61_12560</name>
</gene>
<protein>
    <submittedName>
        <fullName evidence="2">Uncharacterized protein</fullName>
    </submittedName>
</protein>
<reference evidence="2 3" key="1">
    <citation type="submission" date="2018-06" db="EMBL/GenBank/DDBJ databases">
        <title>Paenibacillus imtechensis sp. nov.</title>
        <authorList>
            <person name="Pinnaka A.K."/>
            <person name="Singh H."/>
            <person name="Kaur M."/>
        </authorList>
    </citation>
    <scope>NUCLEOTIDE SEQUENCE [LARGE SCALE GENOMIC DNA]</scope>
    <source>
        <strain evidence="2 3">SMB1</strain>
    </source>
</reference>
<dbReference type="Proteomes" id="UP000249522">
    <property type="component" value="Unassembled WGS sequence"/>
</dbReference>
<dbReference type="AlphaFoldDB" id="A0A2W1L5H3"/>
<organism evidence="2 3">
    <name type="scientific">Paenibacillus sambharensis</name>
    <dbReference type="NCBI Taxonomy" id="1803190"/>
    <lineage>
        <taxon>Bacteria</taxon>
        <taxon>Bacillati</taxon>
        <taxon>Bacillota</taxon>
        <taxon>Bacilli</taxon>
        <taxon>Bacillales</taxon>
        <taxon>Paenibacillaceae</taxon>
        <taxon>Paenibacillus</taxon>
    </lineage>
</organism>
<dbReference type="OrthoDB" id="2644512at2"/>
<accession>A0A2W1L5H3</accession>
<evidence type="ECO:0000313" key="2">
    <source>
        <dbReference type="EMBL" id="PZD95368.1"/>
    </source>
</evidence>
<feature type="transmembrane region" description="Helical" evidence="1">
    <location>
        <begin position="55"/>
        <end position="74"/>
    </location>
</feature>
<feature type="transmembrane region" description="Helical" evidence="1">
    <location>
        <begin position="80"/>
        <end position="103"/>
    </location>
</feature>
<feature type="transmembrane region" description="Helical" evidence="1">
    <location>
        <begin position="7"/>
        <end position="25"/>
    </location>
</feature>
<keyword evidence="1" id="KW-0472">Membrane</keyword>
<evidence type="ECO:0000256" key="1">
    <source>
        <dbReference type="SAM" id="Phobius"/>
    </source>
</evidence>
<name>A0A2W1L5H3_9BACL</name>
<comment type="caution">
    <text evidence="2">The sequence shown here is derived from an EMBL/GenBank/DDBJ whole genome shotgun (WGS) entry which is preliminary data.</text>
</comment>
<dbReference type="RefSeq" id="WP_111146998.1">
    <property type="nucleotide sequence ID" value="NZ_QKRB01000044.1"/>
</dbReference>